<evidence type="ECO:0000313" key="4">
    <source>
        <dbReference type="EMBL" id="CAH1719353.1"/>
    </source>
</evidence>
<feature type="region of interest" description="Disordered" evidence="2">
    <location>
        <begin position="114"/>
        <end position="147"/>
    </location>
</feature>
<feature type="compositionally biased region" description="Polar residues" evidence="2">
    <location>
        <begin position="194"/>
        <end position="207"/>
    </location>
</feature>
<feature type="domain" description="Ras-associating" evidence="3">
    <location>
        <begin position="1"/>
        <end position="82"/>
    </location>
</feature>
<evidence type="ECO:0000256" key="2">
    <source>
        <dbReference type="SAM" id="MobiDB-lite"/>
    </source>
</evidence>
<accession>A0A9P0NFC8</accession>
<dbReference type="CDD" id="cd16134">
    <property type="entry name" value="RA_RASSF8"/>
    <property type="match status" value="1"/>
</dbReference>
<dbReference type="Proteomes" id="UP001153620">
    <property type="component" value="Chromosome 2"/>
</dbReference>
<keyword evidence="5" id="KW-1185">Reference proteome</keyword>
<dbReference type="AlphaFoldDB" id="A0A9P0NFC8"/>
<dbReference type="InterPro" id="IPR029071">
    <property type="entry name" value="Ubiquitin-like_domsf"/>
</dbReference>
<feature type="coiled-coil region" evidence="1">
    <location>
        <begin position="324"/>
        <end position="365"/>
    </location>
</feature>
<feature type="compositionally biased region" description="Polar residues" evidence="2">
    <location>
        <begin position="119"/>
        <end position="147"/>
    </location>
</feature>
<dbReference type="SUPFAM" id="SSF54236">
    <property type="entry name" value="Ubiquitin-like"/>
    <property type="match status" value="1"/>
</dbReference>
<organism evidence="4 5">
    <name type="scientific">Chironomus riparius</name>
    <dbReference type="NCBI Taxonomy" id="315576"/>
    <lineage>
        <taxon>Eukaryota</taxon>
        <taxon>Metazoa</taxon>
        <taxon>Ecdysozoa</taxon>
        <taxon>Arthropoda</taxon>
        <taxon>Hexapoda</taxon>
        <taxon>Insecta</taxon>
        <taxon>Pterygota</taxon>
        <taxon>Neoptera</taxon>
        <taxon>Endopterygota</taxon>
        <taxon>Diptera</taxon>
        <taxon>Nematocera</taxon>
        <taxon>Chironomoidea</taxon>
        <taxon>Chironomidae</taxon>
        <taxon>Chironominae</taxon>
        <taxon>Chironomus</taxon>
    </lineage>
</organism>
<dbReference type="PANTHER" id="PTHR15286:SF6">
    <property type="entry name" value="GH01133P"/>
    <property type="match status" value="1"/>
</dbReference>
<proteinExistence type="predicted"/>
<gene>
    <name evidence="4" type="ORF">CHIRRI_LOCUS6672</name>
</gene>
<keyword evidence="1" id="KW-0175">Coiled coil</keyword>
<evidence type="ECO:0000256" key="1">
    <source>
        <dbReference type="SAM" id="Coils"/>
    </source>
</evidence>
<evidence type="ECO:0000259" key="3">
    <source>
        <dbReference type="PROSITE" id="PS50200"/>
    </source>
</evidence>
<dbReference type="InterPro" id="IPR048944">
    <property type="entry name" value="RASSF8_RA"/>
</dbReference>
<feature type="region of interest" description="Disordered" evidence="2">
    <location>
        <begin position="181"/>
        <end position="207"/>
    </location>
</feature>
<protein>
    <recommendedName>
        <fullName evidence="3">Ras-associating domain-containing protein</fullName>
    </recommendedName>
</protein>
<dbReference type="GO" id="GO:0007165">
    <property type="term" value="P:signal transduction"/>
    <property type="evidence" value="ECO:0007669"/>
    <property type="project" value="InterPro"/>
</dbReference>
<evidence type="ECO:0000313" key="5">
    <source>
        <dbReference type="Proteomes" id="UP001153620"/>
    </source>
</evidence>
<dbReference type="SMART" id="SM00314">
    <property type="entry name" value="RA"/>
    <property type="match status" value="1"/>
</dbReference>
<sequence length="463" mass="52739">MELKVWVEGIQRIVCGVTESTTCQDVVFALAHATGKTGRFTLIEKWRNNSRLLAPTESPLKILNKLGEYSGEVQFILQKSEKSVQQATENNVGENAEKKSPLDKTKKAINENVGIVKPQYQQQQSNENLDSTNKIESSSPEKLQLNTENSTDAFINQKFKVKNSPSPVTSPIGISGSLNPPPYRNPPSPAKQFQLPNSSKTIESNNGSNNIEVLNSPIQSNDDLLHTIQYKDLIQLIKLQRDKIINQQNDLTKFDAEIVYLESKSREQLQQFELISNELTKTDQAYRQGNDQLQTLQYVEEENELVHQQEKSLKAEITLLRSKLGILETELLQCKNKIKKLMNDLQLEQKSLSQQQENHHILEQKLMTEVDRIQSDIDFVMHSNESTQKTTDSLKKDVLMLEMSIVEKKKQLEKLVHEMKEVNLQSLTVTTEDHHLFYDGSGKRRMIGSPRQLVNAPAHGVWV</sequence>
<reference evidence="4" key="1">
    <citation type="submission" date="2022-01" db="EMBL/GenBank/DDBJ databases">
        <authorList>
            <person name="King R."/>
        </authorList>
    </citation>
    <scope>NUCLEOTIDE SEQUENCE</scope>
</reference>
<dbReference type="InterPro" id="IPR048945">
    <property type="entry name" value="RASSF8/10_RA"/>
</dbReference>
<dbReference type="EMBL" id="OU895878">
    <property type="protein sequence ID" value="CAH1719353.1"/>
    <property type="molecule type" value="Genomic_DNA"/>
</dbReference>
<dbReference type="PROSITE" id="PS50200">
    <property type="entry name" value="RA"/>
    <property type="match status" value="1"/>
</dbReference>
<reference evidence="4" key="2">
    <citation type="submission" date="2022-10" db="EMBL/GenBank/DDBJ databases">
        <authorList>
            <consortium name="ENA_rothamsted_submissions"/>
            <consortium name="culmorum"/>
            <person name="King R."/>
        </authorList>
    </citation>
    <scope>NUCLEOTIDE SEQUENCE</scope>
</reference>
<dbReference type="InterPro" id="IPR033593">
    <property type="entry name" value="N-RASSF"/>
</dbReference>
<dbReference type="InterPro" id="IPR000159">
    <property type="entry name" value="RA_dom"/>
</dbReference>
<dbReference type="Pfam" id="PF21712">
    <property type="entry name" value="RASSF8-10_RA"/>
    <property type="match status" value="1"/>
</dbReference>
<name>A0A9P0NFC8_9DIPT</name>
<dbReference type="OrthoDB" id="9451254at2759"/>
<dbReference type="PANTHER" id="PTHR15286">
    <property type="entry name" value="RAS-ASSOCIATING DOMAIN CONTAINING PROTEIN"/>
    <property type="match status" value="1"/>
</dbReference>
<dbReference type="Gene3D" id="3.10.20.90">
    <property type="entry name" value="Phosphatidylinositol 3-kinase Catalytic Subunit, Chain A, domain 1"/>
    <property type="match status" value="1"/>
</dbReference>